<evidence type="ECO:0000313" key="2">
    <source>
        <dbReference type="EMBL" id="SER80094.1"/>
    </source>
</evidence>
<dbReference type="EMBL" id="FOHA01000006">
    <property type="protein sequence ID" value="SER80094.1"/>
    <property type="molecule type" value="Genomic_DNA"/>
</dbReference>
<organism evidence="2 3">
    <name type="scientific">Isobaculum melis</name>
    <dbReference type="NCBI Taxonomy" id="142588"/>
    <lineage>
        <taxon>Bacteria</taxon>
        <taxon>Bacillati</taxon>
        <taxon>Bacillota</taxon>
        <taxon>Bacilli</taxon>
        <taxon>Lactobacillales</taxon>
        <taxon>Carnobacteriaceae</taxon>
        <taxon>Isobaculum</taxon>
    </lineage>
</organism>
<dbReference type="InterPro" id="IPR035903">
    <property type="entry name" value="HesB-like_dom_sf"/>
</dbReference>
<sequence>MKITLDKQATKWFQDEVGVKAGDSVRFFGKYGGSSPIQHGFSLGVELTEPHQPIAEAKEDGITYFVEEIDAWYFDGHDLLVEYDETLQEPKYEYA</sequence>
<reference evidence="2 3" key="1">
    <citation type="submission" date="2016-10" db="EMBL/GenBank/DDBJ databases">
        <authorList>
            <person name="de Groot N.N."/>
        </authorList>
    </citation>
    <scope>NUCLEOTIDE SEQUENCE [LARGE SCALE GENOMIC DNA]</scope>
    <source>
        <strain evidence="2 3">DSM 13760</strain>
    </source>
</reference>
<dbReference type="Proteomes" id="UP000198948">
    <property type="component" value="Unassembled WGS sequence"/>
</dbReference>
<name>A0A1H9S528_9LACT</name>
<protein>
    <submittedName>
        <fullName evidence="2">Uncharacterized protein YneR</fullName>
    </submittedName>
</protein>
<dbReference type="STRING" id="142588.SAMN04488559_106101"/>
<gene>
    <name evidence="2" type="ORF">SAMN04488559_106101</name>
</gene>
<dbReference type="SUPFAM" id="SSF89360">
    <property type="entry name" value="HesB-like domain"/>
    <property type="match status" value="1"/>
</dbReference>
<evidence type="ECO:0000256" key="1">
    <source>
        <dbReference type="ARBA" id="ARBA00006718"/>
    </source>
</evidence>
<dbReference type="RefSeq" id="WP_092651596.1">
    <property type="nucleotide sequence ID" value="NZ_FOHA01000006.1"/>
</dbReference>
<accession>A0A1H9S528</accession>
<proteinExistence type="inferred from homology"/>
<evidence type="ECO:0000313" key="3">
    <source>
        <dbReference type="Proteomes" id="UP000198948"/>
    </source>
</evidence>
<dbReference type="OrthoDB" id="1645729at2"/>
<dbReference type="AlphaFoldDB" id="A0A1H9S528"/>
<dbReference type="PIRSF" id="PIRSF034852">
    <property type="entry name" value="UCP034852"/>
    <property type="match status" value="1"/>
</dbReference>
<dbReference type="InterPro" id="IPR008326">
    <property type="entry name" value="PdhI-like"/>
</dbReference>
<comment type="similarity">
    <text evidence="1">Belongs to the HesB/IscA family.</text>
</comment>
<keyword evidence="3" id="KW-1185">Reference proteome</keyword>